<accession>A0A3P6ZHM7</accession>
<dbReference type="EMBL" id="UYSG01002282">
    <property type="protein sequence ID" value="VDL57375.1"/>
    <property type="molecule type" value="Genomic_DNA"/>
</dbReference>
<evidence type="ECO:0000313" key="2">
    <source>
        <dbReference type="EMBL" id="VDL57375.1"/>
    </source>
</evidence>
<proteinExistence type="predicted"/>
<name>A0A3P6ZHM7_HYMDI</name>
<reference evidence="2 3" key="1">
    <citation type="submission" date="2018-11" db="EMBL/GenBank/DDBJ databases">
        <authorList>
            <consortium name="Pathogen Informatics"/>
        </authorList>
    </citation>
    <scope>NUCLEOTIDE SEQUENCE [LARGE SCALE GENOMIC DNA]</scope>
</reference>
<evidence type="ECO:0000256" key="1">
    <source>
        <dbReference type="SAM" id="Coils"/>
    </source>
</evidence>
<feature type="coiled-coil region" evidence="1">
    <location>
        <begin position="496"/>
        <end position="541"/>
    </location>
</feature>
<dbReference type="OrthoDB" id="18740at2759"/>
<evidence type="ECO:0000313" key="3">
    <source>
        <dbReference type="Proteomes" id="UP000274504"/>
    </source>
</evidence>
<dbReference type="Proteomes" id="UP000274504">
    <property type="component" value="Unassembled WGS sequence"/>
</dbReference>
<dbReference type="Gene3D" id="1.20.58.60">
    <property type="match status" value="1"/>
</dbReference>
<feature type="coiled-coil region" evidence="1">
    <location>
        <begin position="371"/>
        <end position="405"/>
    </location>
</feature>
<feature type="coiled-coil region" evidence="1">
    <location>
        <begin position="140"/>
        <end position="167"/>
    </location>
</feature>
<protein>
    <submittedName>
        <fullName evidence="2">Uncharacterized protein</fullName>
    </submittedName>
</protein>
<feature type="coiled-coil region" evidence="1">
    <location>
        <begin position="1065"/>
        <end position="1092"/>
    </location>
</feature>
<keyword evidence="1" id="KW-0175">Coiled coil</keyword>
<sequence>MEDVDKRLHQIKQYQQRNLPKSINLEEIRDLQNRRIQIKESQTELISRLEKRQSVWIDLQEIHKAFSQLLEQATSAISTNRPDYPSSANLRQLKQISETIESIRQKEANYATSIEDLRSRFSSEIDSKLAEMGRLCGLLGEDVEDLLEGEENQAEEIKSKVEEIASIQTEIIRKSLVLSTNFDRVKKIIEESNEKLESLIKSKGSRGPDDILNEIKPLLTDLNNERQYLVYGFSDAVKDLQLAYVEPRMAPQFLGRLTESLQECFNEVSKRLDKVSSEATAKATVMDDLCSNLQKEMSSLEVEIDKISDLLGRTEEIISPQEVTVLQTKLKEAEGGYSTVVTRIKRIISQASKAKASDRLHYLTVEASKMISEGQSKLESLKTALKQLTAQLDKLNKSISTAQEAINVNMIAIQQNVQFRIPVRNVEELKRRLKSLELLEDDVAVAEGTSMMGPPILDKDSLMPGIASRFKDIQQYMDLFSTSFFEEVSTELQSALNIYRENLLKARESLESAIETGDSWMANSKLQLKEFQSAARDLESLDHVPALDFESSQTARMEGLQNSRDLERSWLPQQIRQVDKLVRDATTTIIGAFSLSNIDEIHERMEELQKFINFTKTKLAKATLTWETRVSEERELKQLSPILEDIHDRLSKDIDDIELRYKYASAEEAEEMLGRLQRLKSQIPVGDEISSKVRSILSSNPSALYSFPLLSKWESLSRNSLDSLINAVEEVIAEKTGKERDMQILQVWLEEFQRTIQQAIIEAQSSSNVQYLNGNLIQLKSQLKQWENDRLEPFSRKPGAKEKLATLDGIRNSIQWQIDQLERLVKEKVNSQKIIEDKLKEIVREVDGLRTDLESRNFRTLKGGPEPTTAAEVCANLRGSRESLTNIYEPNIETLFAKLYSLECDTSNIPNLSESVQTCKKKLEGARKSLQLLDENLVSQITAWEQVLSLCKNIDSWLSDHESKRVKDRQETNEFVAFPIEAFNKLESQRNRQRLETISEQRLKELDEARNRLAASDSVKELIKQLQKKTEGISEGKAILKSMLENYDAKLNEKIDVDQTKVVNSEKAHQRIKKLQQAVSNLDNVVLECNEETSSAEELNKRSENIQVLLDTEIKPLVSEDFELRVQIARGERLFQMLQTWNRERQARDRLIASERESLKVLTTSFREWLSQWNKSLEEAKSTADLELGIQLTAINPPTKFHCLDNMKTLLQEQQIKKSELEEVERKRGSLTLKEIEKEDSELTALIRDITSGERKVNRYIVDLTERCVRVERLRGSLGKARDWIRSTKKRLRKFNNLRSGRDSLDEREDNVSAEDIEAVASEMRQDLNHSLSLLQASMETFDNSGVSTSLLQVALTEVDKIDSEIEQLLSTVSQTKANYANYCVLSAGLDKVIQSSTESVTTNSSRLSDLLTRCLAGDRRIRALSPLRVSTNRLAPQVERMILELMSLDDLSWLNGSDMLVQELKFIEADIKMNANQFQSMVEQCGVLRREYSDDSRSTQVDHLFQQNNQLLRACEELIDHFSNVATQSSNWNSTCQDFVNWMDKQTVLMSRLDSSSSNSDPTEQTLTELKTLQTELSTGIAKQQAVANETQKMTVAVSRALHSANTTSTLIPVTTPRVLSRQGFDFSANYRWHNSIMSAVTTYDELTKSLPTKIEKYERRLAQWTEISDRKENFMKWLKISEQKVSESIKIIEDQEQGEGESVWGRQIQEMKAIEAVIPSKKSELKSVEDELLHSSVQLSETTLTNAFNKLNIFEARLKSHLGFMSDIQGWADDFNRTANDLESWLRQYERRPSQMDTEQGSNMLEHCRSILHEMVIRVTSRPRQRCLTRRLTDTSQILVDLSARKSTAATLVCGIVRQYQSLEEKFESMTKSRIPAKMSDKQATDWQYFCHLLRQIQVYLDENSANIHGLLPTRDFDDASNKLGFAKSTLGRLEDFSTQLSTAANALRRDSSESSSQLSFLEIERIVSNYDSSMLFAARETVSRMESVISKLRSFIDDLKKLQNDWQNYNSDVDSFRKWLRQKNRSNRRVYRKSSVEEIKNEGDHLKSLQATFLKLSGNKSQSDPELSKLQTEYRRLLMQMGHGEPSRGTPRGISGAESDRNLRAEVLSELLQTVRHIKSDVDEADRRAERGYHDLHKAFHRTLRRSKSQHY</sequence>
<organism evidence="2 3">
    <name type="scientific">Hymenolepis diminuta</name>
    <name type="common">Rat tapeworm</name>
    <dbReference type="NCBI Taxonomy" id="6216"/>
    <lineage>
        <taxon>Eukaryota</taxon>
        <taxon>Metazoa</taxon>
        <taxon>Spiralia</taxon>
        <taxon>Lophotrochozoa</taxon>
        <taxon>Platyhelminthes</taxon>
        <taxon>Cestoda</taxon>
        <taxon>Eucestoda</taxon>
        <taxon>Cyclophyllidea</taxon>
        <taxon>Hymenolepididae</taxon>
        <taxon>Hymenolepis</taxon>
    </lineage>
</organism>
<gene>
    <name evidence="2" type="ORF">HDID_LOCUS5057</name>
</gene>